<protein>
    <submittedName>
        <fullName evidence="2">Uncharacterized protein</fullName>
    </submittedName>
</protein>
<feature type="compositionally biased region" description="Polar residues" evidence="1">
    <location>
        <begin position="146"/>
        <end position="155"/>
    </location>
</feature>
<dbReference type="Proteomes" id="UP001283361">
    <property type="component" value="Unassembled WGS sequence"/>
</dbReference>
<reference evidence="2" key="1">
    <citation type="journal article" date="2023" name="G3 (Bethesda)">
        <title>A reference genome for the long-term kleptoplast-retaining sea slug Elysia crispata morphotype clarki.</title>
        <authorList>
            <person name="Eastman K.E."/>
            <person name="Pendleton A.L."/>
            <person name="Shaikh M.A."/>
            <person name="Suttiyut T."/>
            <person name="Ogas R."/>
            <person name="Tomko P."/>
            <person name="Gavelis G."/>
            <person name="Widhalm J.R."/>
            <person name="Wisecaver J.H."/>
        </authorList>
    </citation>
    <scope>NUCLEOTIDE SEQUENCE</scope>
    <source>
        <strain evidence="2">ECLA1</strain>
    </source>
</reference>
<feature type="region of interest" description="Disordered" evidence="1">
    <location>
        <begin position="1"/>
        <end position="48"/>
    </location>
</feature>
<evidence type="ECO:0000256" key="1">
    <source>
        <dbReference type="SAM" id="MobiDB-lite"/>
    </source>
</evidence>
<comment type="caution">
    <text evidence="2">The sequence shown here is derived from an EMBL/GenBank/DDBJ whole genome shotgun (WGS) entry which is preliminary data.</text>
</comment>
<dbReference type="AlphaFoldDB" id="A0AAE0ZME3"/>
<accession>A0AAE0ZME3</accession>
<gene>
    <name evidence="2" type="ORF">RRG08_011381</name>
</gene>
<feature type="compositionally biased region" description="Basic and acidic residues" evidence="1">
    <location>
        <begin position="11"/>
        <end position="22"/>
    </location>
</feature>
<name>A0AAE0ZME3_9GAST</name>
<feature type="region of interest" description="Disordered" evidence="1">
    <location>
        <begin position="119"/>
        <end position="162"/>
    </location>
</feature>
<evidence type="ECO:0000313" key="3">
    <source>
        <dbReference type="Proteomes" id="UP001283361"/>
    </source>
</evidence>
<keyword evidence="3" id="KW-1185">Reference proteome</keyword>
<sequence>MKCAFTSGAMGKDKVVAHEMPPRRKPHLLNYKAESKGAPSKYGTTTNRAGDALSLGWQVAYESETRKRKLTPKTDVLGPWRLTAVQRITRHEMVKSTNTHHGALSVRSRQADRVPGLMPRGGPTHATGGHPALQCGARPRKRRANATGQTNPNSDNKTRPLNILQWNAEGAYRKKIST</sequence>
<organism evidence="2 3">
    <name type="scientific">Elysia crispata</name>
    <name type="common">lettuce slug</name>
    <dbReference type="NCBI Taxonomy" id="231223"/>
    <lineage>
        <taxon>Eukaryota</taxon>
        <taxon>Metazoa</taxon>
        <taxon>Spiralia</taxon>
        <taxon>Lophotrochozoa</taxon>
        <taxon>Mollusca</taxon>
        <taxon>Gastropoda</taxon>
        <taxon>Heterobranchia</taxon>
        <taxon>Euthyneura</taxon>
        <taxon>Panpulmonata</taxon>
        <taxon>Sacoglossa</taxon>
        <taxon>Placobranchoidea</taxon>
        <taxon>Plakobranchidae</taxon>
        <taxon>Elysia</taxon>
    </lineage>
</organism>
<dbReference type="EMBL" id="JAWDGP010003738">
    <property type="protein sequence ID" value="KAK3771446.1"/>
    <property type="molecule type" value="Genomic_DNA"/>
</dbReference>
<proteinExistence type="predicted"/>
<evidence type="ECO:0000313" key="2">
    <source>
        <dbReference type="EMBL" id="KAK3771446.1"/>
    </source>
</evidence>